<reference evidence="7 8" key="1">
    <citation type="journal article" date="2012" name="Mol. Biol. Evol.">
        <title>Genome reduction and co-evolution between the primary and secondary bacterial symbionts of psyllids.</title>
        <authorList>
            <person name="Sloan D.B."/>
            <person name="Moran N.A."/>
        </authorList>
    </citation>
    <scope>NUCLEOTIDE SEQUENCE [LARGE SCALE GENOMIC DNA]</scope>
    <source>
        <strain evidence="7 8">HC</strain>
    </source>
</reference>
<comment type="similarity">
    <text evidence="1 5">Belongs to the universal ribosomal protein uL22 family.</text>
</comment>
<dbReference type="AlphaFoldDB" id="J3YQ68"/>
<evidence type="ECO:0000256" key="6">
    <source>
        <dbReference type="RuleBase" id="RU004006"/>
    </source>
</evidence>
<dbReference type="GO" id="GO:0005840">
    <property type="term" value="C:ribosome"/>
    <property type="evidence" value="ECO:0007669"/>
    <property type="project" value="UniProtKB-KW"/>
</dbReference>
<sequence>MQNNFIFRNIPISYRKMYFYSKILSNKPILYYYKLYFHKKIDFYLIKISNTIINSCKTSNIFIKNFFVGKGKIIKKINFRAKGRINFLEKKFCNIKIIILYG</sequence>
<evidence type="ECO:0000256" key="2">
    <source>
        <dbReference type="ARBA" id="ARBA00022980"/>
    </source>
</evidence>
<dbReference type="EMBL" id="CP003543">
    <property type="protein sequence ID" value="AFP84018.1"/>
    <property type="molecule type" value="Genomic_DNA"/>
</dbReference>
<keyword evidence="3 5" id="KW-0687">Ribonucleoprotein</keyword>
<proteinExistence type="inferred from homology"/>
<evidence type="ECO:0000256" key="4">
    <source>
        <dbReference type="ARBA" id="ARBA00035480"/>
    </source>
</evidence>
<evidence type="ECO:0000256" key="3">
    <source>
        <dbReference type="ARBA" id="ARBA00023274"/>
    </source>
</evidence>
<evidence type="ECO:0000313" key="7">
    <source>
        <dbReference type="EMBL" id="AFP84018.1"/>
    </source>
</evidence>
<accession>J3YQ68</accession>
<organism evidence="7 8">
    <name type="scientific">Candidatus Carsonella ruddii HC isolate Thao2000</name>
    <dbReference type="NCBI Taxonomy" id="1202538"/>
    <lineage>
        <taxon>Bacteria</taxon>
        <taxon>Pseudomonadati</taxon>
        <taxon>Pseudomonadota</taxon>
        <taxon>Gammaproteobacteria</taxon>
        <taxon>Oceanospirillales</taxon>
        <taxon>Halomonadaceae</taxon>
        <taxon>Zymobacter group</taxon>
        <taxon>Candidatus Carsonella</taxon>
    </lineage>
</organism>
<evidence type="ECO:0000313" key="8">
    <source>
        <dbReference type="Proteomes" id="UP000003934"/>
    </source>
</evidence>
<dbReference type="STRING" id="1202538.A353_0191"/>
<dbReference type="Proteomes" id="UP000003934">
    <property type="component" value="Chromosome"/>
</dbReference>
<dbReference type="KEGG" id="crh:A353_0191"/>
<keyword evidence="6" id="KW-0694">RNA-binding</keyword>
<dbReference type="Pfam" id="PF00237">
    <property type="entry name" value="Ribosomal_L22"/>
    <property type="match status" value="1"/>
</dbReference>
<dbReference type="GO" id="GO:1990904">
    <property type="term" value="C:ribonucleoprotein complex"/>
    <property type="evidence" value="ECO:0007669"/>
    <property type="project" value="UniProtKB-KW"/>
</dbReference>
<dbReference type="SUPFAM" id="SSF54843">
    <property type="entry name" value="Ribosomal protein L22"/>
    <property type="match status" value="1"/>
</dbReference>
<dbReference type="PROSITE" id="PS00464">
    <property type="entry name" value="RIBOSOMAL_L22"/>
    <property type="match status" value="1"/>
</dbReference>
<evidence type="ECO:0000256" key="1">
    <source>
        <dbReference type="ARBA" id="ARBA00009451"/>
    </source>
</evidence>
<keyword evidence="2 5" id="KW-0689">Ribosomal protein</keyword>
<dbReference type="OrthoDB" id="6183482at2"/>
<dbReference type="Gene3D" id="3.90.470.10">
    <property type="entry name" value="Ribosomal protein L22/L17"/>
    <property type="match status" value="1"/>
</dbReference>
<dbReference type="GO" id="GO:0006412">
    <property type="term" value="P:translation"/>
    <property type="evidence" value="ECO:0007669"/>
    <property type="project" value="InterPro"/>
</dbReference>
<evidence type="ECO:0000256" key="5">
    <source>
        <dbReference type="RuleBase" id="RU004005"/>
    </source>
</evidence>
<dbReference type="HOGENOM" id="CLU_2245060_0_0_6"/>
<dbReference type="InterPro" id="IPR018260">
    <property type="entry name" value="Ribosomal_uL22_CS"/>
</dbReference>
<keyword evidence="8" id="KW-1185">Reference proteome</keyword>
<name>J3YQ68_CARRU</name>
<dbReference type="GO" id="GO:0019843">
    <property type="term" value="F:rRNA binding"/>
    <property type="evidence" value="ECO:0007669"/>
    <property type="project" value="UniProtKB-KW"/>
</dbReference>
<protein>
    <recommendedName>
        <fullName evidence="4">50S ribosomal protein L22</fullName>
    </recommendedName>
</protein>
<dbReference type="PATRIC" id="fig|1202538.3.peg.163"/>
<dbReference type="InterPro" id="IPR001063">
    <property type="entry name" value="Ribosomal_uL22"/>
</dbReference>
<keyword evidence="6" id="KW-0699">rRNA-binding</keyword>
<dbReference type="GO" id="GO:0003735">
    <property type="term" value="F:structural constituent of ribosome"/>
    <property type="evidence" value="ECO:0007669"/>
    <property type="project" value="InterPro"/>
</dbReference>
<comment type="subunit">
    <text evidence="6">Part of the 50S ribosomal subunit.</text>
</comment>
<dbReference type="InterPro" id="IPR036394">
    <property type="entry name" value="Ribosomal_uL22_sf"/>
</dbReference>
<gene>
    <name evidence="7" type="primary">rplV</name>
    <name evidence="7" type="ORF">A353_0191</name>
</gene>